<evidence type="ECO:0000313" key="2">
    <source>
        <dbReference type="Proteomes" id="UP000008143"/>
    </source>
</evidence>
<dbReference type="Proteomes" id="UP000008143">
    <property type="component" value="Chromosome 9"/>
</dbReference>
<evidence type="ECO:0000313" key="3">
    <source>
        <dbReference type="RefSeq" id="XP_002932254.3"/>
    </source>
</evidence>
<dbReference type="RefSeq" id="XP_002932254.3">
    <property type="nucleotide sequence ID" value="XM_002932208.4"/>
</dbReference>
<organism evidence="2 3">
    <name type="scientific">Xenopus tropicalis</name>
    <name type="common">Western clawed frog</name>
    <name type="synonym">Silurana tropicalis</name>
    <dbReference type="NCBI Taxonomy" id="8364"/>
    <lineage>
        <taxon>Eukaryota</taxon>
        <taxon>Metazoa</taxon>
        <taxon>Chordata</taxon>
        <taxon>Craniata</taxon>
        <taxon>Vertebrata</taxon>
        <taxon>Euteleostomi</taxon>
        <taxon>Amphibia</taxon>
        <taxon>Batrachia</taxon>
        <taxon>Anura</taxon>
        <taxon>Pipoidea</taxon>
        <taxon>Pipidae</taxon>
        <taxon>Xenopodinae</taxon>
        <taxon>Xenopus</taxon>
        <taxon>Silurana</taxon>
    </lineage>
</organism>
<feature type="chain" id="PRO_5035188025" evidence="1">
    <location>
        <begin position="20"/>
        <end position="127"/>
    </location>
</feature>
<feature type="signal peptide" evidence="1">
    <location>
        <begin position="1"/>
        <end position="19"/>
    </location>
</feature>
<reference evidence="3" key="1">
    <citation type="submission" date="2025-08" db="UniProtKB">
        <authorList>
            <consortium name="RefSeq"/>
        </authorList>
    </citation>
    <scope>IDENTIFICATION</scope>
    <source>
        <strain evidence="3">Nigerian</strain>
        <tissue evidence="3">Liver and blood</tissue>
    </source>
</reference>
<dbReference type="KEGG" id="xtr:100491090"/>
<dbReference type="Xenbase" id="XB-GENE-29080519">
    <property type="gene designation" value="LOC100491090"/>
</dbReference>
<sequence length="127" mass="14649">MLTALGLVVLWANLWLSSAAEKYSVQEILNEVDRVGHAAVELTDSEMQQDFLLIREKIKKKIERSQLDQDQLVAANELLAFILRKMREGKINLFQIKYFIKFAQSDKLDKLLATWDTNLLKMKPNVG</sequence>
<keyword evidence="1" id="KW-0732">Signal</keyword>
<gene>
    <name evidence="3 4" type="primary">LOC100491090</name>
</gene>
<dbReference type="GeneID" id="100491090"/>
<protein>
    <submittedName>
        <fullName evidence="3">Uncharacterized protein LOC100491090</fullName>
    </submittedName>
</protein>
<proteinExistence type="predicted"/>
<evidence type="ECO:0000256" key="1">
    <source>
        <dbReference type="SAM" id="SignalP"/>
    </source>
</evidence>
<name>A0A8J0QLR6_XENTR</name>
<evidence type="ECO:0000313" key="4">
    <source>
        <dbReference type="Xenbase" id="XB-GENE-29080519"/>
    </source>
</evidence>
<accession>A0A8J0QLR6</accession>
<keyword evidence="2" id="KW-1185">Reference proteome</keyword>
<dbReference type="AGR" id="Xenbase:XB-GENE-29080519"/>
<dbReference type="OMA" id="LATWDTN"/>
<dbReference type="AlphaFoldDB" id="A0A8J0QLR6"/>